<evidence type="ECO:0000256" key="2">
    <source>
        <dbReference type="ARBA" id="ARBA00022989"/>
    </source>
</evidence>
<dbReference type="GO" id="GO:0022857">
    <property type="term" value="F:transmembrane transporter activity"/>
    <property type="evidence" value="ECO:0007669"/>
    <property type="project" value="InterPro"/>
</dbReference>
<protein>
    <submittedName>
        <fullName evidence="5">Major facilitator superfamily MFS_1</fullName>
    </submittedName>
</protein>
<dbReference type="InterPro" id="IPR036259">
    <property type="entry name" value="MFS_trans_sf"/>
</dbReference>
<keyword evidence="2 4" id="KW-1133">Transmembrane helix</keyword>
<feature type="transmembrane region" description="Helical" evidence="4">
    <location>
        <begin position="68"/>
        <end position="89"/>
    </location>
</feature>
<feature type="transmembrane region" description="Helical" evidence="4">
    <location>
        <begin position="293"/>
        <end position="314"/>
    </location>
</feature>
<organism evidence="5 6">
    <name type="scientific">Halorhodospira halophila (strain DSM 244 / SL1)</name>
    <name type="common">Ectothiorhodospira halophila (strain DSM 244 / SL1)</name>
    <dbReference type="NCBI Taxonomy" id="349124"/>
    <lineage>
        <taxon>Bacteria</taxon>
        <taxon>Pseudomonadati</taxon>
        <taxon>Pseudomonadota</taxon>
        <taxon>Gammaproteobacteria</taxon>
        <taxon>Chromatiales</taxon>
        <taxon>Ectothiorhodospiraceae</taxon>
        <taxon>Halorhodospira</taxon>
    </lineage>
</organism>
<dbReference type="Proteomes" id="UP000000647">
    <property type="component" value="Chromosome"/>
</dbReference>
<dbReference type="KEGG" id="hha:Hhal_0364"/>
<dbReference type="PANTHER" id="PTHR23526:SF1">
    <property type="entry name" value="MAJOR FACILITATOR SUPERFAMILY MFS_1"/>
    <property type="match status" value="1"/>
</dbReference>
<dbReference type="Gene3D" id="1.20.1250.20">
    <property type="entry name" value="MFS general substrate transporter like domains"/>
    <property type="match status" value="1"/>
</dbReference>
<keyword evidence="1 4" id="KW-0812">Transmembrane</keyword>
<dbReference type="AlphaFoldDB" id="A1WTZ6"/>
<feature type="transmembrane region" description="Helical" evidence="4">
    <location>
        <begin position="266"/>
        <end position="287"/>
    </location>
</feature>
<dbReference type="SUPFAM" id="SSF103473">
    <property type="entry name" value="MFS general substrate transporter"/>
    <property type="match status" value="1"/>
</dbReference>
<keyword evidence="6" id="KW-1185">Reference proteome</keyword>
<feature type="transmembrane region" description="Helical" evidence="4">
    <location>
        <begin position="351"/>
        <end position="372"/>
    </location>
</feature>
<dbReference type="STRING" id="349124.Hhal_0364"/>
<feature type="transmembrane region" description="Helical" evidence="4">
    <location>
        <begin position="208"/>
        <end position="232"/>
    </location>
</feature>
<feature type="transmembrane region" description="Helical" evidence="4">
    <location>
        <begin position="179"/>
        <end position="202"/>
    </location>
</feature>
<dbReference type="InterPro" id="IPR011701">
    <property type="entry name" value="MFS"/>
</dbReference>
<feature type="transmembrane region" description="Helical" evidence="4">
    <location>
        <begin position="139"/>
        <end position="159"/>
    </location>
</feature>
<sequence length="450" mass="46627">MTMEQQVATPTESALDKAYRTLVNEEDARVCKDISADACRVVPANFFLQIAAQFFTKLGDAIASPKTVLAWVLSALAAPGIFTAFLVPVRESGSLLPQLFIASFIRRQAVRKWTYVLGNLLQAVAVLAMAGVALTLEGVAAGIGIITALVLFSLARGLCSVASKDVLGKTVPKTRRGQVNGWSAAAAGLVTVGVGLALWLGMGADAGAGLYALLLTGAAALWVLGAGFYAAIREEPGETDGGGNAIRQAVARLHLLVEDPPFRRFVLARALLLCSALTAPFIVMLAYEQTGAAALALGLFVIADGLADLLSAPFWGRFADASSRRVMIRAGLAAALVGIALVSVVHLSPGLAGHAALYPVFFFLLAVAHAGVRMGRKTYVVDLAGGNKRTDYVSVSNTVIGVVLLLTGLIGALTAVLPITGVILILSAMGLAGAWLSARLPEVTEEPAAG</sequence>
<name>A1WTZ6_HALHL</name>
<dbReference type="HOGENOM" id="CLU_051156_0_0_6"/>
<gene>
    <name evidence="5" type="ordered locus">Hhal_0364</name>
</gene>
<reference evidence="5 6" key="2">
    <citation type="journal article" date="2013" name="Stand. Genomic Sci.">
        <title>Complete genome sequence of Halorhodospira halophila SL1.</title>
        <authorList>
            <person name="Challacombe J.F."/>
            <person name="Majid S."/>
            <person name="Deole R."/>
            <person name="Brettin T.S."/>
            <person name="Bruce D."/>
            <person name="Delano S.F."/>
            <person name="Detter J.C."/>
            <person name="Gleasner C.D."/>
            <person name="Han C.S."/>
            <person name="Misra M."/>
            <person name="Reitenga K.G."/>
            <person name="Mikhailova N."/>
            <person name="Woyke T."/>
            <person name="Pitluck S."/>
            <person name="Nolan M."/>
            <person name="Land M.L."/>
            <person name="Saunders E."/>
            <person name="Tapia R."/>
            <person name="Lapidus A."/>
            <person name="Ivanova N."/>
            <person name="Hoff W.D."/>
        </authorList>
    </citation>
    <scope>NUCLEOTIDE SEQUENCE [LARGE SCALE GENOMIC DNA]</scope>
    <source>
        <strain evidence="6">DSM 244 / SL1</strain>
    </source>
</reference>
<evidence type="ECO:0000256" key="3">
    <source>
        <dbReference type="ARBA" id="ARBA00023136"/>
    </source>
</evidence>
<evidence type="ECO:0000313" key="6">
    <source>
        <dbReference type="Proteomes" id="UP000000647"/>
    </source>
</evidence>
<dbReference type="PANTHER" id="PTHR23526">
    <property type="entry name" value="INTEGRAL MEMBRANE TRANSPORT PROTEIN-RELATED"/>
    <property type="match status" value="1"/>
</dbReference>
<feature type="transmembrane region" description="Helical" evidence="4">
    <location>
        <begin position="392"/>
        <end position="413"/>
    </location>
</feature>
<proteinExistence type="predicted"/>
<feature type="transmembrane region" description="Helical" evidence="4">
    <location>
        <begin position="419"/>
        <end position="438"/>
    </location>
</feature>
<accession>A1WTZ6</accession>
<evidence type="ECO:0000256" key="1">
    <source>
        <dbReference type="ARBA" id="ARBA00022692"/>
    </source>
</evidence>
<feature type="transmembrane region" description="Helical" evidence="4">
    <location>
        <begin position="113"/>
        <end position="133"/>
    </location>
</feature>
<keyword evidence="3 4" id="KW-0472">Membrane</keyword>
<dbReference type="RefSeq" id="WP_011813181.1">
    <property type="nucleotide sequence ID" value="NC_008789.1"/>
</dbReference>
<feature type="transmembrane region" description="Helical" evidence="4">
    <location>
        <begin position="326"/>
        <end position="345"/>
    </location>
</feature>
<dbReference type="Pfam" id="PF07690">
    <property type="entry name" value="MFS_1"/>
    <property type="match status" value="1"/>
</dbReference>
<evidence type="ECO:0000256" key="4">
    <source>
        <dbReference type="SAM" id="Phobius"/>
    </source>
</evidence>
<reference evidence="6" key="1">
    <citation type="submission" date="2006-12" db="EMBL/GenBank/DDBJ databases">
        <title>Complete sequence of Halorhodospira halophila SL1.</title>
        <authorList>
            <consortium name="US DOE Joint Genome Institute"/>
            <person name="Copeland A."/>
            <person name="Lucas S."/>
            <person name="Lapidus A."/>
            <person name="Barry K."/>
            <person name="Detter J.C."/>
            <person name="Glavina del Rio T."/>
            <person name="Hammon N."/>
            <person name="Israni S."/>
            <person name="Dalin E."/>
            <person name="Tice H."/>
            <person name="Pitluck S."/>
            <person name="Saunders E."/>
            <person name="Brettin T."/>
            <person name="Bruce D."/>
            <person name="Han C."/>
            <person name="Tapia R."/>
            <person name="Schmutz J."/>
            <person name="Larimer F."/>
            <person name="Land M."/>
            <person name="Hauser L."/>
            <person name="Kyrpides N."/>
            <person name="Mikhailova N."/>
            <person name="Hoff W."/>
            <person name="Richardson P."/>
        </authorList>
    </citation>
    <scope>NUCLEOTIDE SEQUENCE [LARGE SCALE GENOMIC DNA]</scope>
    <source>
        <strain evidence="6">DSM 244 / SL1</strain>
    </source>
</reference>
<dbReference type="eggNOG" id="COG2814">
    <property type="taxonomic scope" value="Bacteria"/>
</dbReference>
<evidence type="ECO:0000313" key="5">
    <source>
        <dbReference type="EMBL" id="ABM61158.1"/>
    </source>
</evidence>
<dbReference type="EMBL" id="CP000544">
    <property type="protein sequence ID" value="ABM61158.1"/>
    <property type="molecule type" value="Genomic_DNA"/>
</dbReference>
<dbReference type="InterPro" id="IPR052528">
    <property type="entry name" value="Sugar_transport-like"/>
</dbReference>